<gene>
    <name evidence="1" type="ORF">GCM10008935_26710</name>
</gene>
<dbReference type="RefSeq" id="WP_343784352.1">
    <property type="nucleotide sequence ID" value="NZ_BAAACZ010000027.1"/>
</dbReference>
<evidence type="ECO:0000313" key="2">
    <source>
        <dbReference type="Proteomes" id="UP001500740"/>
    </source>
</evidence>
<keyword evidence="2" id="KW-1185">Reference proteome</keyword>
<name>A0ABP3K1T3_9BACI</name>
<organism evidence="1 2">
    <name type="scientific">Alkalibacillus silvisoli</name>
    <dbReference type="NCBI Taxonomy" id="392823"/>
    <lineage>
        <taxon>Bacteria</taxon>
        <taxon>Bacillati</taxon>
        <taxon>Bacillota</taxon>
        <taxon>Bacilli</taxon>
        <taxon>Bacillales</taxon>
        <taxon>Bacillaceae</taxon>
        <taxon>Alkalibacillus</taxon>
    </lineage>
</organism>
<protein>
    <submittedName>
        <fullName evidence="1">Uncharacterized protein</fullName>
    </submittedName>
</protein>
<dbReference type="Proteomes" id="UP001500740">
    <property type="component" value="Unassembled WGS sequence"/>
</dbReference>
<evidence type="ECO:0000313" key="1">
    <source>
        <dbReference type="EMBL" id="GAA0469523.1"/>
    </source>
</evidence>
<sequence>MSAGKTEADLKAEFVDAYYNYAKTRDGEYFKEMLRIHRRLFKLTKGAVPLNVFDYIPVLKEELRQEWEAKRKKKTTV</sequence>
<comment type="caution">
    <text evidence="1">The sequence shown here is derived from an EMBL/GenBank/DDBJ whole genome shotgun (WGS) entry which is preliminary data.</text>
</comment>
<reference evidence="2" key="1">
    <citation type="journal article" date="2019" name="Int. J. Syst. Evol. Microbiol.">
        <title>The Global Catalogue of Microorganisms (GCM) 10K type strain sequencing project: providing services to taxonomists for standard genome sequencing and annotation.</title>
        <authorList>
            <consortium name="The Broad Institute Genomics Platform"/>
            <consortium name="The Broad Institute Genome Sequencing Center for Infectious Disease"/>
            <person name="Wu L."/>
            <person name="Ma J."/>
        </authorList>
    </citation>
    <scope>NUCLEOTIDE SEQUENCE [LARGE SCALE GENOMIC DNA]</scope>
    <source>
        <strain evidence="2">JCM 14193</strain>
    </source>
</reference>
<dbReference type="EMBL" id="BAAACZ010000027">
    <property type="protein sequence ID" value="GAA0469523.1"/>
    <property type="molecule type" value="Genomic_DNA"/>
</dbReference>
<proteinExistence type="predicted"/>
<accession>A0ABP3K1T3</accession>